<name>A0AB37YVG6_9BACI</name>
<organism evidence="1 2">
    <name type="scientific">Bacillus wiedmannii</name>
    <dbReference type="NCBI Taxonomy" id="1890302"/>
    <lineage>
        <taxon>Bacteria</taxon>
        <taxon>Bacillati</taxon>
        <taxon>Bacillota</taxon>
        <taxon>Bacilli</taxon>
        <taxon>Bacillales</taxon>
        <taxon>Bacillaceae</taxon>
        <taxon>Bacillus</taxon>
        <taxon>Bacillus cereus group</taxon>
    </lineage>
</organism>
<dbReference type="Proteomes" id="UP000195728">
    <property type="component" value="Unassembled WGS sequence"/>
</dbReference>
<dbReference type="EMBL" id="FMBG01000016">
    <property type="protein sequence ID" value="SCC47535.1"/>
    <property type="molecule type" value="Genomic_DNA"/>
</dbReference>
<sequence>MIRITTFILAIIVMGYSIYSWNDDSKQSMLILQLLLCFMLAGMGI</sequence>
<proteinExistence type="predicted"/>
<reference evidence="1 2" key="1">
    <citation type="submission" date="2016-08" db="EMBL/GenBank/DDBJ databases">
        <authorList>
            <person name="Loux V."/>
            <person name="Rue O."/>
        </authorList>
    </citation>
    <scope>NUCLEOTIDE SEQUENCE [LARGE SCALE GENOMIC DNA]</scope>
    <source>
        <strain evidence="1 2">WSBC_10311</strain>
    </source>
</reference>
<evidence type="ECO:0000313" key="1">
    <source>
        <dbReference type="EMBL" id="SCC47535.1"/>
    </source>
</evidence>
<dbReference type="AlphaFoldDB" id="A0AB37YVG6"/>
<comment type="caution">
    <text evidence="1">The sequence shown here is derived from an EMBL/GenBank/DDBJ whole genome shotgun (WGS) entry which is preliminary data.</text>
</comment>
<evidence type="ECO:0008006" key="3">
    <source>
        <dbReference type="Google" id="ProtNLM"/>
    </source>
</evidence>
<protein>
    <recommendedName>
        <fullName evidence="3">DUF3953 domain-containing protein</fullName>
    </recommendedName>
</protein>
<evidence type="ECO:0000313" key="2">
    <source>
        <dbReference type="Proteomes" id="UP000195728"/>
    </source>
</evidence>
<accession>A0AB37YVG6</accession>
<gene>
    <name evidence="1" type="ORF">BC10311_03605</name>
</gene>